<dbReference type="Pfam" id="PF02108">
    <property type="entry name" value="FliH"/>
    <property type="match status" value="1"/>
</dbReference>
<evidence type="ECO:0000256" key="3">
    <source>
        <dbReference type="ARBA" id="ARBA00016507"/>
    </source>
</evidence>
<dbReference type="RefSeq" id="WP_085749592.1">
    <property type="nucleotide sequence ID" value="NZ_BSPR01000002.1"/>
</dbReference>
<dbReference type="GO" id="GO:0015031">
    <property type="term" value="P:protein transport"/>
    <property type="evidence" value="ECO:0007669"/>
    <property type="project" value="UniProtKB-KW"/>
</dbReference>
<feature type="domain" description="Flagellar assembly protein FliH/Type III secretion system HrpE" evidence="9">
    <location>
        <begin position="162"/>
        <end position="243"/>
    </location>
</feature>
<keyword evidence="11" id="KW-1185">Reference proteome</keyword>
<dbReference type="InterPro" id="IPR018035">
    <property type="entry name" value="Flagellar_FliH/T3SS_HrpE"/>
</dbReference>
<dbReference type="KEGG" id="rgu:A4W93_05095"/>
<keyword evidence="6" id="KW-0653">Protein transport</keyword>
<evidence type="ECO:0000256" key="2">
    <source>
        <dbReference type="ARBA" id="ARBA00006602"/>
    </source>
</evidence>
<keyword evidence="4" id="KW-0813">Transport</keyword>
<keyword evidence="5" id="KW-1005">Bacterial flagellum biogenesis</keyword>
<reference evidence="10 11" key="1">
    <citation type="submission" date="2016-04" db="EMBL/GenBank/DDBJ databases">
        <title>Complete genome sequence of natural rubber-degrading, novel Gram-negative bacterium, Rhizobacter gummiphilus strain NS21.</title>
        <authorList>
            <person name="Tabata M."/>
            <person name="Kasai D."/>
            <person name="Fukuda M."/>
        </authorList>
    </citation>
    <scope>NUCLEOTIDE SEQUENCE [LARGE SCALE GENOMIC DNA]</scope>
    <source>
        <strain evidence="10 11">NS21</strain>
    </source>
</reference>
<dbReference type="EMBL" id="CP015118">
    <property type="protein sequence ID" value="ARN19334.1"/>
    <property type="molecule type" value="Genomic_DNA"/>
</dbReference>
<dbReference type="PANTHER" id="PTHR34982:SF1">
    <property type="entry name" value="FLAGELLAR ASSEMBLY PROTEIN FLIH"/>
    <property type="match status" value="1"/>
</dbReference>
<protein>
    <recommendedName>
        <fullName evidence="3">Flagellar assembly protein FliH</fullName>
    </recommendedName>
</protein>
<comment type="function">
    <text evidence="1">Needed for flagellar regrowth and assembly.</text>
</comment>
<comment type="similarity">
    <text evidence="2">Belongs to the FliH family.</text>
</comment>
<dbReference type="PANTHER" id="PTHR34982">
    <property type="entry name" value="YOP PROTEINS TRANSLOCATION PROTEIN L"/>
    <property type="match status" value="1"/>
</dbReference>
<evidence type="ECO:0000256" key="6">
    <source>
        <dbReference type="ARBA" id="ARBA00022927"/>
    </source>
</evidence>
<name>A0A1W6L508_9BURK</name>
<keyword evidence="7" id="KW-1006">Bacterial flagellum protein export</keyword>
<accession>A0A1W6L508</accession>
<feature type="region of interest" description="Disordered" evidence="8">
    <location>
        <begin position="20"/>
        <end position="44"/>
    </location>
</feature>
<dbReference type="GO" id="GO:0005829">
    <property type="term" value="C:cytosol"/>
    <property type="evidence" value="ECO:0007669"/>
    <property type="project" value="TreeGrafter"/>
</dbReference>
<gene>
    <name evidence="10" type="ORF">A4W93_05095</name>
</gene>
<evidence type="ECO:0000313" key="11">
    <source>
        <dbReference type="Proteomes" id="UP000193427"/>
    </source>
</evidence>
<dbReference type="GO" id="GO:0044781">
    <property type="term" value="P:bacterial-type flagellum organization"/>
    <property type="evidence" value="ECO:0007669"/>
    <property type="project" value="UniProtKB-KW"/>
</dbReference>
<feature type="compositionally biased region" description="Low complexity" evidence="8">
    <location>
        <begin position="20"/>
        <end position="40"/>
    </location>
</feature>
<dbReference type="InterPro" id="IPR051472">
    <property type="entry name" value="T3SS_Stator/FliH"/>
</dbReference>
<organism evidence="10 11">
    <name type="scientific">Piscinibacter gummiphilus</name>
    <dbReference type="NCBI Taxonomy" id="946333"/>
    <lineage>
        <taxon>Bacteria</taxon>
        <taxon>Pseudomonadati</taxon>
        <taxon>Pseudomonadota</taxon>
        <taxon>Betaproteobacteria</taxon>
        <taxon>Burkholderiales</taxon>
        <taxon>Sphaerotilaceae</taxon>
        <taxon>Piscinibacter</taxon>
    </lineage>
</organism>
<evidence type="ECO:0000256" key="8">
    <source>
        <dbReference type="SAM" id="MobiDB-lite"/>
    </source>
</evidence>
<sequence length="256" mass="26243">MDPVIQAARVALGRTLLAAPSSRSAAASSQAPAPMRVVPDVPVPPPPAVDEAALRRAVEASLRTEYEQRVQSAIAKEREAARQAGFDQGMAEGRAAAQDEARKASDALRADARKAEAALRGRIDHVLAALGDAHGTAVSAWRADVADAAFEALVRVVGDRGVTREFVLAMVNRVCTGLDADTTVVARMHPRDIALLDSGGGGLALGSGLVLTLVADETLAEGGVVVDAAAGRFDGSLATQLARLREAFDGAGGGAP</sequence>
<dbReference type="Proteomes" id="UP000193427">
    <property type="component" value="Chromosome"/>
</dbReference>
<evidence type="ECO:0000313" key="10">
    <source>
        <dbReference type="EMBL" id="ARN19334.1"/>
    </source>
</evidence>
<evidence type="ECO:0000256" key="1">
    <source>
        <dbReference type="ARBA" id="ARBA00003041"/>
    </source>
</evidence>
<dbReference type="AlphaFoldDB" id="A0A1W6L508"/>
<evidence type="ECO:0000256" key="7">
    <source>
        <dbReference type="ARBA" id="ARBA00023225"/>
    </source>
</evidence>
<proteinExistence type="inferred from homology"/>
<dbReference type="STRING" id="946333.A4W93_05095"/>
<evidence type="ECO:0000256" key="4">
    <source>
        <dbReference type="ARBA" id="ARBA00022448"/>
    </source>
</evidence>
<evidence type="ECO:0000259" key="9">
    <source>
        <dbReference type="Pfam" id="PF02108"/>
    </source>
</evidence>
<evidence type="ECO:0000256" key="5">
    <source>
        <dbReference type="ARBA" id="ARBA00022795"/>
    </source>
</evidence>